<keyword evidence="1 5" id="KW-1003">Cell membrane</keyword>
<keyword evidence="4 5" id="KW-0472">Membrane</keyword>
<feature type="transmembrane region" description="Helical" evidence="5">
    <location>
        <begin position="84"/>
        <end position="105"/>
    </location>
</feature>
<evidence type="ECO:0000256" key="5">
    <source>
        <dbReference type="HAMAP-Rule" id="MF_01874"/>
    </source>
</evidence>
<proteinExistence type="inferred from homology"/>
<evidence type="ECO:0000256" key="1">
    <source>
        <dbReference type="ARBA" id="ARBA00022475"/>
    </source>
</evidence>
<feature type="transmembrane region" description="Helical" evidence="5">
    <location>
        <begin position="7"/>
        <end position="32"/>
    </location>
</feature>
<dbReference type="Proteomes" id="UP000255234">
    <property type="component" value="Unassembled WGS sequence"/>
</dbReference>
<feature type="transmembrane region" description="Helical" evidence="5">
    <location>
        <begin position="111"/>
        <end position="144"/>
    </location>
</feature>
<dbReference type="InterPro" id="IPR007382">
    <property type="entry name" value="UPF0756_TM"/>
</dbReference>
<organism evidence="6 7">
    <name type="scientific">Megamonas hypermegale</name>
    <dbReference type="NCBI Taxonomy" id="158847"/>
    <lineage>
        <taxon>Bacteria</taxon>
        <taxon>Bacillati</taxon>
        <taxon>Bacillota</taxon>
        <taxon>Negativicutes</taxon>
        <taxon>Selenomonadales</taxon>
        <taxon>Selenomonadaceae</taxon>
        <taxon>Megamonas</taxon>
    </lineage>
</organism>
<comment type="subcellular location">
    <subcellularLocation>
        <location evidence="5">Cell membrane</location>
        <topology evidence="5">Multi-pass membrane protein</topology>
    </subcellularLocation>
</comment>
<accession>A0A378NTU0</accession>
<protein>
    <recommendedName>
        <fullName evidence="5">UPF0756 membrane protein NCTC10571_01946</fullName>
    </recommendedName>
</protein>
<dbReference type="GO" id="GO:0005886">
    <property type="term" value="C:plasma membrane"/>
    <property type="evidence" value="ECO:0007669"/>
    <property type="project" value="UniProtKB-SubCell"/>
</dbReference>
<keyword evidence="2 5" id="KW-0812">Transmembrane</keyword>
<sequence length="151" mass="15976">MSNEYIILLVLLALSYIGHNMSVFYAVGVILILKVFQLDALMQFVETNGLNYGIILLTIAILIPLATGKITVQMMIHSFTSPVGILALLAGVFAAVAGGSGVSLLKDSPDIVSSLIIGTMIGVFFFKGVAVGPLIAAGMTYMVLSLLKVFH</sequence>
<evidence type="ECO:0000256" key="3">
    <source>
        <dbReference type="ARBA" id="ARBA00022989"/>
    </source>
</evidence>
<feature type="transmembrane region" description="Helical" evidence="5">
    <location>
        <begin position="52"/>
        <end position="72"/>
    </location>
</feature>
<name>A0A378NTU0_9FIRM</name>
<evidence type="ECO:0000256" key="2">
    <source>
        <dbReference type="ARBA" id="ARBA00022692"/>
    </source>
</evidence>
<keyword evidence="3 5" id="KW-1133">Transmembrane helix</keyword>
<gene>
    <name evidence="6" type="ORF">NCTC10571_01946</name>
</gene>
<reference evidence="6 7" key="1">
    <citation type="submission" date="2018-06" db="EMBL/GenBank/DDBJ databases">
        <authorList>
            <consortium name="Pathogen Informatics"/>
            <person name="Doyle S."/>
        </authorList>
    </citation>
    <scope>NUCLEOTIDE SEQUENCE [LARGE SCALE GENOMIC DNA]</scope>
    <source>
        <strain evidence="6 7">NCTC10571</strain>
    </source>
</reference>
<comment type="similarity">
    <text evidence="5">Belongs to the UPF0756 family.</text>
</comment>
<dbReference type="RefSeq" id="WP_018999781.1">
    <property type="nucleotide sequence ID" value="NZ_UGPP01000001.1"/>
</dbReference>
<evidence type="ECO:0000313" key="6">
    <source>
        <dbReference type="EMBL" id="STY71780.1"/>
    </source>
</evidence>
<dbReference type="PANTHER" id="PTHR38452:SF1">
    <property type="entry name" value="UPF0756 MEMBRANE PROTEIN YEAL"/>
    <property type="match status" value="1"/>
</dbReference>
<dbReference type="STRING" id="1122216.GCA_000423385_01446"/>
<evidence type="ECO:0000256" key="4">
    <source>
        <dbReference type="ARBA" id="ARBA00023136"/>
    </source>
</evidence>
<dbReference type="AlphaFoldDB" id="A0A378NTU0"/>
<evidence type="ECO:0000313" key="7">
    <source>
        <dbReference type="Proteomes" id="UP000255234"/>
    </source>
</evidence>
<dbReference type="Pfam" id="PF04284">
    <property type="entry name" value="DUF441"/>
    <property type="match status" value="1"/>
</dbReference>
<dbReference type="PANTHER" id="PTHR38452">
    <property type="entry name" value="UPF0756 MEMBRANE PROTEIN YEAL"/>
    <property type="match status" value="1"/>
</dbReference>
<dbReference type="EMBL" id="UGPP01000001">
    <property type="protein sequence ID" value="STY71780.1"/>
    <property type="molecule type" value="Genomic_DNA"/>
</dbReference>
<dbReference type="HAMAP" id="MF_01874">
    <property type="entry name" value="UPF0756"/>
    <property type="match status" value="1"/>
</dbReference>